<sequence>NLKNISLEIPKNKLVVFTGVSGSGKSSLAFDTIFAEGQRRYIESLSPYARQFLGQMDRPDVDDIEGLSPAIAIDQRALSHNPRSTVGTLTEIYDYLRVLYARLGDVYCPNDGHKIEKLSPEEIVDIIISKAKELKDDVVEIMAPVARGRKGEYYQLLYDFLSLGFGEARIDGATHNLHEKIILSRYKPHTIEIVIDKVMISDQSRLFEAVESALHHGKGLLVAKFKKEEMLLSAKWTCPLDNFSFPEIEPRLFSFNSPYGACPTCKGLGKTDLFLNETCPDCDGKRLKPEGLAVKINGKSIQEVSELSIGDLYNFFSAYEKKLTVKQKKIAENALIEINSRLKFLLEVGLDYLAMEREAETLSGGEAQRIRLASQIGTKLSGTLYVLDEPTIGLHERDTERLIGTLKSLRDQSNTVIVVEHDEETIFASDFLVDLGPFAGKNGGEVVATGETNKLINPSGRVASLTLDYLKGKRKIDVPSRRTKMTEKIKLIGARANNLKNVDVEIPLRKLVCISGVSGSGKSTLLHDVLYKNLQRIKSRINAPLEHLSKLFGNEYIDNLVMVDQSPIGRSSRSNPATYTGIFNYIRDFYASLPDARERGYSASRFSFNVPSNRGGGRCEACEGAGFNLIEMHFLAPVTVECEVCRGKRFNRETLEVKHKGKNISDVLKMEISEARKFFDGLYLITDRLKVLEEVGLGYLEIGQSATTLSGGEAQRIKLARELTGPLGKRTLYIMDEPTVGLHYYDIELLLKVLNKLVEKGNSVLLIEHNMHVIKSADYIIDLGPEGGEGGGRVVAAGAPEDVAKNPKSPTGKYLKKYLFCNPIDIERQ</sequence>
<keyword evidence="12" id="KW-0238">DNA-binding</keyword>
<evidence type="ECO:0000256" key="8">
    <source>
        <dbReference type="ARBA" id="ARBA00022771"/>
    </source>
</evidence>
<dbReference type="GO" id="GO:0009380">
    <property type="term" value="C:excinuclease repair complex"/>
    <property type="evidence" value="ECO:0007669"/>
    <property type="project" value="InterPro"/>
</dbReference>
<dbReference type="PANTHER" id="PTHR43152">
    <property type="entry name" value="UVRABC SYSTEM PROTEIN A"/>
    <property type="match status" value="1"/>
</dbReference>
<dbReference type="InterPro" id="IPR041102">
    <property type="entry name" value="UvrA_inter"/>
</dbReference>
<keyword evidence="7" id="KW-0228">DNA excision</keyword>
<dbReference type="GO" id="GO:0005524">
    <property type="term" value="F:ATP binding"/>
    <property type="evidence" value="ECO:0007669"/>
    <property type="project" value="UniProtKB-KW"/>
</dbReference>
<evidence type="ECO:0000256" key="11">
    <source>
        <dbReference type="ARBA" id="ARBA00022881"/>
    </source>
</evidence>
<dbReference type="InterPro" id="IPR003439">
    <property type="entry name" value="ABC_transporter-like_ATP-bd"/>
</dbReference>
<keyword evidence="14" id="KW-0742">SOS response</keyword>
<keyword evidence="5" id="KW-0547">Nucleotide-binding</keyword>
<evidence type="ECO:0000256" key="10">
    <source>
        <dbReference type="ARBA" id="ARBA00022840"/>
    </source>
</evidence>
<evidence type="ECO:0000256" key="7">
    <source>
        <dbReference type="ARBA" id="ARBA00022769"/>
    </source>
</evidence>
<evidence type="ECO:0000256" key="2">
    <source>
        <dbReference type="ARBA" id="ARBA00022490"/>
    </source>
</evidence>
<dbReference type="Gene3D" id="3.40.50.300">
    <property type="entry name" value="P-loop containing nucleotide triphosphate hydrolases"/>
    <property type="match status" value="3"/>
</dbReference>
<comment type="caution">
    <text evidence="19">The sequence shown here is derived from an EMBL/GenBank/DDBJ whole genome shotgun (WGS) entry which is preliminary data.</text>
</comment>
<name>A0A2M8LAL2_9BACT</name>
<dbReference type="PROSITE" id="PS50893">
    <property type="entry name" value="ABC_TRANSPORTER_2"/>
    <property type="match status" value="1"/>
</dbReference>
<comment type="similarity">
    <text evidence="15">Belongs to the ABC transporter superfamily. UvrA family.</text>
</comment>
<dbReference type="Gene3D" id="3.30.190.20">
    <property type="match status" value="1"/>
</dbReference>
<protein>
    <recommendedName>
        <fullName evidence="16">UvrABC system protein A</fullName>
    </recommendedName>
    <alternativeName>
        <fullName evidence="17">Excinuclease ABC subunit A</fullName>
    </alternativeName>
</protein>
<evidence type="ECO:0000256" key="14">
    <source>
        <dbReference type="ARBA" id="ARBA00023236"/>
    </source>
</evidence>
<evidence type="ECO:0000256" key="15">
    <source>
        <dbReference type="ARBA" id="ARBA00038000"/>
    </source>
</evidence>
<evidence type="ECO:0000256" key="1">
    <source>
        <dbReference type="ARBA" id="ARBA00004496"/>
    </source>
</evidence>
<evidence type="ECO:0000313" key="20">
    <source>
        <dbReference type="Proteomes" id="UP000230959"/>
    </source>
</evidence>
<dbReference type="GO" id="GO:0005737">
    <property type="term" value="C:cytoplasm"/>
    <property type="evidence" value="ECO:0007669"/>
    <property type="project" value="UniProtKB-SubCell"/>
</dbReference>
<keyword evidence="11" id="KW-0267">Excision nuclease</keyword>
<dbReference type="InterPro" id="IPR004602">
    <property type="entry name" value="UvrA"/>
</dbReference>
<evidence type="ECO:0000256" key="4">
    <source>
        <dbReference type="ARBA" id="ARBA00022737"/>
    </source>
</evidence>
<keyword evidence="10" id="KW-0067">ATP-binding</keyword>
<feature type="non-terminal residue" evidence="19">
    <location>
        <position position="1"/>
    </location>
</feature>
<dbReference type="Proteomes" id="UP000230959">
    <property type="component" value="Unassembled WGS sequence"/>
</dbReference>
<keyword evidence="13" id="KW-0234">DNA repair</keyword>
<keyword evidence="9" id="KW-0862">Zinc</keyword>
<evidence type="ECO:0000256" key="17">
    <source>
        <dbReference type="ARBA" id="ARBA00042156"/>
    </source>
</evidence>
<proteinExistence type="inferred from homology"/>
<dbReference type="GO" id="GO:0016887">
    <property type="term" value="F:ATP hydrolysis activity"/>
    <property type="evidence" value="ECO:0007669"/>
    <property type="project" value="InterPro"/>
</dbReference>
<dbReference type="NCBIfam" id="TIGR00630">
    <property type="entry name" value="uvra"/>
    <property type="match status" value="1"/>
</dbReference>
<evidence type="ECO:0000256" key="6">
    <source>
        <dbReference type="ARBA" id="ARBA00022763"/>
    </source>
</evidence>
<dbReference type="EMBL" id="PFER01000025">
    <property type="protein sequence ID" value="PJE73634.1"/>
    <property type="molecule type" value="Genomic_DNA"/>
</dbReference>
<keyword evidence="8" id="KW-0863">Zinc-finger</keyword>
<evidence type="ECO:0000256" key="3">
    <source>
        <dbReference type="ARBA" id="ARBA00022723"/>
    </source>
</evidence>
<keyword evidence="2" id="KW-0963">Cytoplasm</keyword>
<gene>
    <name evidence="19" type="primary">uvrA</name>
    <name evidence="19" type="ORF">COV02_01540</name>
</gene>
<evidence type="ECO:0000313" key="19">
    <source>
        <dbReference type="EMBL" id="PJE73634.1"/>
    </source>
</evidence>
<dbReference type="AlphaFoldDB" id="A0A2M8LAL2"/>
<evidence type="ECO:0000256" key="13">
    <source>
        <dbReference type="ARBA" id="ARBA00023204"/>
    </source>
</evidence>
<evidence type="ECO:0000256" key="5">
    <source>
        <dbReference type="ARBA" id="ARBA00022741"/>
    </source>
</evidence>
<evidence type="ECO:0000256" key="16">
    <source>
        <dbReference type="ARBA" id="ARBA00039316"/>
    </source>
</evidence>
<dbReference type="SUPFAM" id="SSF52540">
    <property type="entry name" value="P-loop containing nucleoside triphosphate hydrolases"/>
    <property type="match status" value="2"/>
</dbReference>
<keyword evidence="6" id="KW-0227">DNA damage</keyword>
<dbReference type="InterPro" id="IPR027417">
    <property type="entry name" value="P-loop_NTPase"/>
</dbReference>
<accession>A0A2M8LAL2</accession>
<dbReference type="PANTHER" id="PTHR43152:SF3">
    <property type="entry name" value="UVRABC SYSTEM PROTEIN A"/>
    <property type="match status" value="1"/>
</dbReference>
<keyword evidence="4" id="KW-0677">Repeat</keyword>
<comment type="subcellular location">
    <subcellularLocation>
        <location evidence="1">Cytoplasm</location>
    </subcellularLocation>
</comment>
<dbReference type="Pfam" id="PF17760">
    <property type="entry name" value="UvrA_inter"/>
    <property type="match status" value="1"/>
</dbReference>
<dbReference type="GO" id="GO:0008270">
    <property type="term" value="F:zinc ion binding"/>
    <property type="evidence" value="ECO:0007669"/>
    <property type="project" value="UniProtKB-KW"/>
</dbReference>
<dbReference type="Gene3D" id="1.20.1580.10">
    <property type="entry name" value="ABC transporter ATPase like domain"/>
    <property type="match status" value="3"/>
</dbReference>
<dbReference type="GO" id="GO:0004518">
    <property type="term" value="F:nuclease activity"/>
    <property type="evidence" value="ECO:0007669"/>
    <property type="project" value="UniProtKB-KW"/>
</dbReference>
<feature type="domain" description="ABC transporter" evidence="18">
    <location>
        <begin position="483"/>
        <end position="816"/>
    </location>
</feature>
<evidence type="ECO:0000259" key="18">
    <source>
        <dbReference type="PROSITE" id="PS50893"/>
    </source>
</evidence>
<reference evidence="20" key="1">
    <citation type="submission" date="2017-09" db="EMBL/GenBank/DDBJ databases">
        <title>Depth-based differentiation of microbial function through sediment-hosted aquifers and enrichment of novel symbionts in the deep terrestrial subsurface.</title>
        <authorList>
            <person name="Probst A.J."/>
            <person name="Ladd B."/>
            <person name="Jarett J.K."/>
            <person name="Geller-Mcgrath D.E."/>
            <person name="Sieber C.M.K."/>
            <person name="Emerson J.B."/>
            <person name="Anantharaman K."/>
            <person name="Thomas B.C."/>
            <person name="Malmstrom R."/>
            <person name="Stieglmeier M."/>
            <person name="Klingl A."/>
            <person name="Woyke T."/>
            <person name="Ryan C.M."/>
            <person name="Banfield J.F."/>
        </authorList>
    </citation>
    <scope>NUCLEOTIDE SEQUENCE [LARGE SCALE GENOMIC DNA]</scope>
</reference>
<evidence type="ECO:0000256" key="12">
    <source>
        <dbReference type="ARBA" id="ARBA00023125"/>
    </source>
</evidence>
<dbReference type="FunFam" id="1.20.1580.10:FF:000003">
    <property type="entry name" value="UvrABC system protein A"/>
    <property type="match status" value="1"/>
</dbReference>
<dbReference type="GO" id="GO:0003677">
    <property type="term" value="F:DNA binding"/>
    <property type="evidence" value="ECO:0007669"/>
    <property type="project" value="UniProtKB-KW"/>
</dbReference>
<dbReference type="PROSITE" id="PS00211">
    <property type="entry name" value="ABC_TRANSPORTER_1"/>
    <property type="match status" value="2"/>
</dbReference>
<dbReference type="GO" id="GO:0009432">
    <property type="term" value="P:SOS response"/>
    <property type="evidence" value="ECO:0007669"/>
    <property type="project" value="UniProtKB-KW"/>
</dbReference>
<keyword evidence="3" id="KW-0479">Metal-binding</keyword>
<dbReference type="Gene3D" id="1.10.8.280">
    <property type="entry name" value="ABC transporter ATPase domain-like"/>
    <property type="match status" value="1"/>
</dbReference>
<dbReference type="GO" id="GO:0006289">
    <property type="term" value="P:nucleotide-excision repair"/>
    <property type="evidence" value="ECO:0007669"/>
    <property type="project" value="InterPro"/>
</dbReference>
<dbReference type="InterPro" id="IPR017871">
    <property type="entry name" value="ABC_transporter-like_CS"/>
</dbReference>
<evidence type="ECO:0000256" key="9">
    <source>
        <dbReference type="ARBA" id="ARBA00022833"/>
    </source>
</evidence>
<organism evidence="19 20">
    <name type="scientific">Candidatus Terrybacteria bacterium CG10_big_fil_rev_8_21_14_0_10_41_10</name>
    <dbReference type="NCBI Taxonomy" id="1975026"/>
    <lineage>
        <taxon>Bacteria</taxon>
        <taxon>Candidatus Terryibacteriota</taxon>
    </lineage>
</organism>